<evidence type="ECO:0000313" key="4">
    <source>
        <dbReference type="Proteomes" id="UP000271554"/>
    </source>
</evidence>
<dbReference type="KEGG" id="shun:DWB77_03557"/>
<proteinExistence type="predicted"/>
<sequence length="620" mass="64696">MLTWQHLRDLRPAGLQSAADGWGDVSRHADAARDRLSNEMLGAIEKSQTGNAADSAAGRLRGLDRNYDYIHIECGLIRTALDSLAYELAGPQRKLLDALDEAAALKFTVGTDGSVSYPPGGENLISKQPLPGGSATGGSPLLSRPPALTQTPPGFTDTNPNHAKAQAIADQILAALQEARRVDERFSTTLAKLKAEPGLGVATATWQDMAADAAAVRAVADQYLKNDIPTAKSPAERKAWWTYLTEKEREEYLAAYPDIIGNLEGIPSAVRDTANRDNLQVLIGKLAGAGDEASKTKLAGLLSIDKQLNAVPEPGVPPMYLLGIGDHDNGRAIVSFGDPDAARNVSAYVPGLSTKLSEHFATNDIERARATAKSAAFLDHSSASIVWLGYDAPQLPAEQVVDDLAVMGTHDAEVGATAYNHFMDGIRTTNQNADPHITAIGHSYGSLTVGLAAQQAGGIPGADDIILVGSPGTEAKTADDLGVGRDHVYVGAAENDPVTMLPNKKEATGVLGGAAVGALGGFVVPMPGGTILGAAEGALEGYIIGDAASDPSQIYFGTDPANHAFGAHRFQVGDGPRPFIDGQGPVPAHSNYFDDDPVSAANIAAIVAGQPQLVTSQEPR</sequence>
<reference evidence="3 4" key="1">
    <citation type="submission" date="2018-10" db="EMBL/GenBank/DDBJ databases">
        <title>Relationship between Morphology and Antimicrobial Activity in Streptomyces.</title>
        <authorList>
            <person name="Kang H.J."/>
            <person name="Kim S.B."/>
        </authorList>
    </citation>
    <scope>NUCLEOTIDE SEQUENCE [LARGE SCALE GENOMIC DNA]</scope>
    <source>
        <strain evidence="3 4">BH38</strain>
    </source>
</reference>
<organism evidence="3 4">
    <name type="scientific">Streptomyces hundungensis</name>
    <dbReference type="NCBI Taxonomy" id="1077946"/>
    <lineage>
        <taxon>Bacteria</taxon>
        <taxon>Bacillati</taxon>
        <taxon>Actinomycetota</taxon>
        <taxon>Actinomycetes</taxon>
        <taxon>Kitasatosporales</taxon>
        <taxon>Streptomycetaceae</taxon>
        <taxon>Streptomyces</taxon>
    </lineage>
</organism>
<accession>A0A387HFJ7</accession>
<protein>
    <recommendedName>
        <fullName evidence="2">DUF1023 domain-containing protein</fullName>
    </recommendedName>
</protein>
<dbReference type="AlphaFoldDB" id="A0A387HFJ7"/>
<dbReference type="Pfam" id="PF06259">
    <property type="entry name" value="Abhydrolase_8"/>
    <property type="match status" value="1"/>
</dbReference>
<feature type="region of interest" description="Disordered" evidence="1">
    <location>
        <begin position="117"/>
        <end position="152"/>
    </location>
</feature>
<dbReference type="EMBL" id="CP032698">
    <property type="protein sequence ID" value="AYG81411.1"/>
    <property type="molecule type" value="Genomic_DNA"/>
</dbReference>
<dbReference type="OrthoDB" id="5969911at2"/>
<dbReference type="InterPro" id="IPR010427">
    <property type="entry name" value="DUF1023"/>
</dbReference>
<evidence type="ECO:0000256" key="1">
    <source>
        <dbReference type="SAM" id="MobiDB-lite"/>
    </source>
</evidence>
<dbReference type="RefSeq" id="WP_120722177.1">
    <property type="nucleotide sequence ID" value="NZ_CP032698.1"/>
</dbReference>
<name>A0A387HFJ7_9ACTN</name>
<dbReference type="Proteomes" id="UP000271554">
    <property type="component" value="Chromosome"/>
</dbReference>
<gene>
    <name evidence="3" type="ORF">DWB77_03557</name>
</gene>
<evidence type="ECO:0000259" key="2">
    <source>
        <dbReference type="Pfam" id="PF06259"/>
    </source>
</evidence>
<evidence type="ECO:0000313" key="3">
    <source>
        <dbReference type="EMBL" id="AYG81411.1"/>
    </source>
</evidence>
<feature type="domain" description="DUF1023" evidence="2">
    <location>
        <begin position="328"/>
        <end position="502"/>
    </location>
</feature>
<keyword evidence="4" id="KW-1185">Reference proteome</keyword>